<dbReference type="AlphaFoldDB" id="A0A6M2B784"/>
<evidence type="ECO:0000256" key="2">
    <source>
        <dbReference type="ARBA" id="ARBA00022475"/>
    </source>
</evidence>
<evidence type="ECO:0000256" key="6">
    <source>
        <dbReference type="ARBA" id="ARBA00023136"/>
    </source>
</evidence>
<keyword evidence="6 7" id="KW-0472">Membrane</keyword>
<dbReference type="PANTHER" id="PTHR30462">
    <property type="entry name" value="INTERMEMBRANE TRANSPORT PROTEIN PQIB-RELATED"/>
    <property type="match status" value="1"/>
</dbReference>
<dbReference type="PANTHER" id="PTHR30462:SF3">
    <property type="entry name" value="INTERMEMBRANE TRANSPORT PROTEIN PQIA"/>
    <property type="match status" value="1"/>
</dbReference>
<feature type="transmembrane region" description="Helical" evidence="7">
    <location>
        <begin position="155"/>
        <end position="174"/>
    </location>
</feature>
<dbReference type="Pfam" id="PF04403">
    <property type="entry name" value="PqiA"/>
    <property type="match status" value="1"/>
</dbReference>
<feature type="transmembrane region" description="Helical" evidence="7">
    <location>
        <begin position="62"/>
        <end position="85"/>
    </location>
</feature>
<evidence type="ECO:0000256" key="5">
    <source>
        <dbReference type="ARBA" id="ARBA00022989"/>
    </source>
</evidence>
<dbReference type="InterPro" id="IPR051800">
    <property type="entry name" value="PqiA-PqiB_transport"/>
</dbReference>
<keyword evidence="9" id="KW-1185">Reference proteome</keyword>
<evidence type="ECO:0000256" key="3">
    <source>
        <dbReference type="ARBA" id="ARBA00022519"/>
    </source>
</evidence>
<evidence type="ECO:0000256" key="1">
    <source>
        <dbReference type="ARBA" id="ARBA00004533"/>
    </source>
</evidence>
<keyword evidence="4 7" id="KW-0812">Transmembrane</keyword>
<reference evidence="8 9" key="1">
    <citation type="submission" date="2020-01" db="EMBL/GenBank/DDBJ databases">
        <authorList>
            <person name="Lee S.D."/>
        </authorList>
    </citation>
    <scope>NUCLEOTIDE SEQUENCE [LARGE SCALE GENOMIC DNA]</scope>
    <source>
        <strain evidence="8 9">Lac-M11</strain>
    </source>
</reference>
<gene>
    <name evidence="8" type="ORF">GW579_15850</name>
</gene>
<evidence type="ECO:0000313" key="8">
    <source>
        <dbReference type="EMBL" id="NGX88552.1"/>
    </source>
</evidence>
<dbReference type="InterPro" id="IPR007498">
    <property type="entry name" value="PqiA-like"/>
</dbReference>
<dbReference type="EMBL" id="JAADJS010000003">
    <property type="protein sequence ID" value="NGX88552.1"/>
    <property type="molecule type" value="Genomic_DNA"/>
</dbReference>
<feature type="transmembrane region" description="Helical" evidence="7">
    <location>
        <begin position="105"/>
        <end position="134"/>
    </location>
</feature>
<keyword evidence="2" id="KW-1003">Cell membrane</keyword>
<evidence type="ECO:0000256" key="4">
    <source>
        <dbReference type="ARBA" id="ARBA00022692"/>
    </source>
</evidence>
<organism evidence="8 9">
    <name type="scientific">Rahnella contaminans</name>
    <dbReference type="NCBI Taxonomy" id="2703882"/>
    <lineage>
        <taxon>Bacteria</taxon>
        <taxon>Pseudomonadati</taxon>
        <taxon>Pseudomonadota</taxon>
        <taxon>Gammaproteobacteria</taxon>
        <taxon>Enterobacterales</taxon>
        <taxon>Yersiniaceae</taxon>
        <taxon>Rahnella</taxon>
    </lineage>
</organism>
<proteinExistence type="predicted"/>
<name>A0A6M2B784_9GAMM</name>
<feature type="transmembrane region" description="Helical" evidence="7">
    <location>
        <begin position="186"/>
        <end position="205"/>
    </location>
</feature>
<comment type="caution">
    <text evidence="8">The sequence shown here is derived from an EMBL/GenBank/DDBJ whole genome shotgun (WGS) entry which is preliminary data.</text>
</comment>
<keyword evidence="5 7" id="KW-1133">Transmembrane helix</keyword>
<keyword evidence="3" id="KW-0997">Cell inner membrane</keyword>
<accession>A0A6M2B784</accession>
<reference evidence="8 9" key="2">
    <citation type="submission" date="2020-03" db="EMBL/GenBank/DDBJ databases">
        <title>Rahnella aceri sp. nov., isoated from traditional Jeju Makgeolli.</title>
        <authorList>
            <person name="Kim I.S."/>
            <person name="Jeon D."/>
        </authorList>
    </citation>
    <scope>NUCLEOTIDE SEQUENCE [LARGE SCALE GENOMIC DNA]</scope>
    <source>
        <strain evidence="8 9">Lac-M11</strain>
    </source>
</reference>
<sequence length="217" mass="23682">MDTQNPPRLPPVMPVQALPQGLVRCHVCGLVCEHISGVHRLPCPRCHAALHPRQPDSRSQSWAFLLTALLLYLPANLLPVMYSSLAGHGGENTIPGGIAEFWASGSYGVATVIFIASVVVPCAKFLILGGLLLAAGKGQARSRVRRTRMYRLTEYIGYWSMLDVMVVALVAALVQFPGFSSAEPRIGIVFFGAVVIFTLLAAMKFDPRLIWENNKNE</sequence>
<dbReference type="GO" id="GO:0005886">
    <property type="term" value="C:plasma membrane"/>
    <property type="evidence" value="ECO:0007669"/>
    <property type="project" value="UniProtKB-SubCell"/>
</dbReference>
<evidence type="ECO:0000313" key="9">
    <source>
        <dbReference type="Proteomes" id="UP000476696"/>
    </source>
</evidence>
<comment type="subcellular location">
    <subcellularLocation>
        <location evidence="1">Cell inner membrane</location>
    </subcellularLocation>
</comment>
<dbReference type="RefSeq" id="WP_165060074.1">
    <property type="nucleotide sequence ID" value="NZ_JAADJS010000003.1"/>
</dbReference>
<evidence type="ECO:0000256" key="7">
    <source>
        <dbReference type="SAM" id="Phobius"/>
    </source>
</evidence>
<dbReference type="Proteomes" id="UP000476696">
    <property type="component" value="Unassembled WGS sequence"/>
</dbReference>
<protein>
    <submittedName>
        <fullName evidence="8">Paraquat-inducible membrane protein A</fullName>
    </submittedName>
</protein>